<dbReference type="EMBL" id="MNVB01000075">
    <property type="protein sequence ID" value="OIO15854.1"/>
    <property type="molecule type" value="Genomic_DNA"/>
</dbReference>
<keyword evidence="1" id="KW-0812">Transmembrane</keyword>
<name>A0A1J4TZL2_9BACT</name>
<dbReference type="Proteomes" id="UP000182465">
    <property type="component" value="Unassembled WGS sequence"/>
</dbReference>
<evidence type="ECO:0000256" key="1">
    <source>
        <dbReference type="SAM" id="Phobius"/>
    </source>
</evidence>
<accession>A0A1J4TZL2</accession>
<evidence type="ECO:0000313" key="2">
    <source>
        <dbReference type="EMBL" id="OIO15854.1"/>
    </source>
</evidence>
<protein>
    <submittedName>
        <fullName evidence="2">Uncharacterized protein</fullName>
    </submittedName>
</protein>
<dbReference type="AlphaFoldDB" id="A0A1J4TZL2"/>
<comment type="caution">
    <text evidence="2">The sequence shown here is derived from an EMBL/GenBank/DDBJ whole genome shotgun (WGS) entry which is preliminary data.</text>
</comment>
<feature type="transmembrane region" description="Helical" evidence="1">
    <location>
        <begin position="218"/>
        <end position="238"/>
    </location>
</feature>
<feature type="transmembrane region" description="Helical" evidence="1">
    <location>
        <begin position="259"/>
        <end position="282"/>
    </location>
</feature>
<proteinExistence type="predicted"/>
<gene>
    <name evidence="2" type="ORF">AUJ29_03430</name>
</gene>
<sequence length="284" mass="31151">MKRKLFIFISIFIFYFFYSVNQVKAQFWVQTDTGMMGAAVPGVSCGVPVPPPINGVFEDPPNIFGEGNGTSRDCCPAAKEECSSKPFGGLPGWATNGIPLLNDVLKNYSQTCDSIKKMQSESGQGNPNDYKCVWGKSDEKTIPGQCICVDDNLETPLPILKKMCERYIKSAELQACVYCASGQHVDGRPKTFDRGFWTALGCIPLDIKPFIEEFVLKWGIGLAGIIALLCIIYSAIMIQTSAGNAEKIKKAQQNLTSCIIGLILIIFSVFILKLIGVDILRIPL</sequence>
<evidence type="ECO:0000313" key="3">
    <source>
        <dbReference type="Proteomes" id="UP000182465"/>
    </source>
</evidence>
<organism evidence="2 3">
    <name type="scientific">Candidatus Kuenenbacteria bacterium CG1_02_38_13</name>
    <dbReference type="NCBI Taxonomy" id="1805235"/>
    <lineage>
        <taxon>Bacteria</taxon>
        <taxon>Candidatus Kueneniibacteriota</taxon>
    </lineage>
</organism>
<keyword evidence="1" id="KW-0472">Membrane</keyword>
<keyword evidence="1" id="KW-1133">Transmembrane helix</keyword>
<reference evidence="2 3" key="1">
    <citation type="journal article" date="2016" name="Environ. Microbiol.">
        <title>Genomic resolution of a cold subsurface aquifer community provides metabolic insights for novel microbes adapted to high CO concentrations.</title>
        <authorList>
            <person name="Probst A.J."/>
            <person name="Castelle C.J."/>
            <person name="Singh A."/>
            <person name="Brown C.T."/>
            <person name="Anantharaman K."/>
            <person name="Sharon I."/>
            <person name="Hug L.A."/>
            <person name="Burstein D."/>
            <person name="Emerson J.B."/>
            <person name="Thomas B.C."/>
            <person name="Banfield J.F."/>
        </authorList>
    </citation>
    <scope>NUCLEOTIDE SEQUENCE [LARGE SCALE GENOMIC DNA]</scope>
    <source>
        <strain evidence="2">CG1_02_38_13</strain>
    </source>
</reference>